<dbReference type="NCBIfam" id="TIGR02937">
    <property type="entry name" value="sigma70-ECF"/>
    <property type="match status" value="1"/>
</dbReference>
<dbReference type="PANTHER" id="PTHR43133">
    <property type="entry name" value="RNA POLYMERASE ECF-TYPE SIGMA FACTO"/>
    <property type="match status" value="1"/>
</dbReference>
<feature type="region of interest" description="Disordered" evidence="6">
    <location>
        <begin position="1"/>
        <end position="22"/>
    </location>
</feature>
<dbReference type="Pfam" id="PF04542">
    <property type="entry name" value="Sigma70_r2"/>
    <property type="match status" value="1"/>
</dbReference>
<dbReference type="GO" id="GO:0003677">
    <property type="term" value="F:DNA binding"/>
    <property type="evidence" value="ECO:0007669"/>
    <property type="project" value="UniProtKB-KW"/>
</dbReference>
<gene>
    <name evidence="9" type="ORF">FB558_6087</name>
</gene>
<dbReference type="Gene3D" id="1.10.1740.10">
    <property type="match status" value="1"/>
</dbReference>
<dbReference type="Proteomes" id="UP000315677">
    <property type="component" value="Unassembled WGS sequence"/>
</dbReference>
<dbReference type="Gene3D" id="1.10.10.10">
    <property type="entry name" value="Winged helix-like DNA-binding domain superfamily/Winged helix DNA-binding domain"/>
    <property type="match status" value="1"/>
</dbReference>
<organism evidence="9 10">
    <name type="scientific">Pseudonocardia kunmingensis</name>
    <dbReference type="NCBI Taxonomy" id="630975"/>
    <lineage>
        <taxon>Bacteria</taxon>
        <taxon>Bacillati</taxon>
        <taxon>Actinomycetota</taxon>
        <taxon>Actinomycetes</taxon>
        <taxon>Pseudonocardiales</taxon>
        <taxon>Pseudonocardiaceae</taxon>
        <taxon>Pseudonocardia</taxon>
    </lineage>
</organism>
<evidence type="ECO:0000259" key="8">
    <source>
        <dbReference type="Pfam" id="PF08281"/>
    </source>
</evidence>
<dbReference type="SUPFAM" id="SSF88659">
    <property type="entry name" value="Sigma3 and sigma4 domains of RNA polymerase sigma factors"/>
    <property type="match status" value="1"/>
</dbReference>
<dbReference type="InterPro" id="IPR014284">
    <property type="entry name" value="RNA_pol_sigma-70_dom"/>
</dbReference>
<keyword evidence="4" id="KW-0238">DNA-binding</keyword>
<keyword evidence="3" id="KW-0731">Sigma factor</keyword>
<evidence type="ECO:0000256" key="4">
    <source>
        <dbReference type="ARBA" id="ARBA00023125"/>
    </source>
</evidence>
<feature type="domain" description="RNA polymerase sigma-70 region 2" evidence="7">
    <location>
        <begin position="49"/>
        <end position="118"/>
    </location>
</feature>
<keyword evidence="2" id="KW-0805">Transcription regulation</keyword>
<comment type="caution">
    <text evidence="9">The sequence shown here is derived from an EMBL/GenBank/DDBJ whole genome shotgun (WGS) entry which is preliminary data.</text>
</comment>
<dbReference type="EMBL" id="VFPA01000004">
    <property type="protein sequence ID" value="TQM05866.1"/>
    <property type="molecule type" value="Genomic_DNA"/>
</dbReference>
<dbReference type="GO" id="GO:0006352">
    <property type="term" value="P:DNA-templated transcription initiation"/>
    <property type="evidence" value="ECO:0007669"/>
    <property type="project" value="InterPro"/>
</dbReference>
<dbReference type="SUPFAM" id="SSF88946">
    <property type="entry name" value="Sigma2 domain of RNA polymerase sigma factors"/>
    <property type="match status" value="1"/>
</dbReference>
<evidence type="ECO:0000313" key="10">
    <source>
        <dbReference type="Proteomes" id="UP000315677"/>
    </source>
</evidence>
<name>A0A543D986_9PSEU</name>
<dbReference type="InterPro" id="IPR013325">
    <property type="entry name" value="RNA_pol_sigma_r2"/>
</dbReference>
<evidence type="ECO:0000313" key="9">
    <source>
        <dbReference type="EMBL" id="TQM05866.1"/>
    </source>
</evidence>
<evidence type="ECO:0000256" key="2">
    <source>
        <dbReference type="ARBA" id="ARBA00023015"/>
    </source>
</evidence>
<evidence type="ECO:0000256" key="5">
    <source>
        <dbReference type="ARBA" id="ARBA00023163"/>
    </source>
</evidence>
<dbReference type="InterPro" id="IPR007627">
    <property type="entry name" value="RNA_pol_sigma70_r2"/>
</dbReference>
<dbReference type="InterPro" id="IPR036388">
    <property type="entry name" value="WH-like_DNA-bd_sf"/>
</dbReference>
<feature type="domain" description="RNA polymerase sigma factor 70 region 4 type 2" evidence="8">
    <location>
        <begin position="149"/>
        <end position="200"/>
    </location>
</feature>
<evidence type="ECO:0000256" key="1">
    <source>
        <dbReference type="ARBA" id="ARBA00010641"/>
    </source>
</evidence>
<keyword evidence="5" id="KW-0804">Transcription</keyword>
<proteinExistence type="inferred from homology"/>
<evidence type="ECO:0000256" key="3">
    <source>
        <dbReference type="ARBA" id="ARBA00023082"/>
    </source>
</evidence>
<reference evidence="9 10" key="1">
    <citation type="submission" date="2019-06" db="EMBL/GenBank/DDBJ databases">
        <title>Sequencing the genomes of 1000 actinobacteria strains.</title>
        <authorList>
            <person name="Klenk H.-P."/>
        </authorList>
    </citation>
    <scope>NUCLEOTIDE SEQUENCE [LARGE SCALE GENOMIC DNA]</scope>
    <source>
        <strain evidence="9 10">DSM 45301</strain>
    </source>
</reference>
<dbReference type="AlphaFoldDB" id="A0A543D986"/>
<feature type="compositionally biased region" description="Basic and acidic residues" evidence="6">
    <location>
        <begin position="13"/>
        <end position="22"/>
    </location>
</feature>
<dbReference type="InterPro" id="IPR013324">
    <property type="entry name" value="RNA_pol_sigma_r3/r4-like"/>
</dbReference>
<keyword evidence="10" id="KW-1185">Reference proteome</keyword>
<comment type="similarity">
    <text evidence="1">Belongs to the sigma-70 factor family. ECF subfamily.</text>
</comment>
<dbReference type="InterPro" id="IPR013249">
    <property type="entry name" value="RNA_pol_sigma70_r4_t2"/>
</dbReference>
<dbReference type="PANTHER" id="PTHR43133:SF58">
    <property type="entry name" value="ECF RNA POLYMERASE SIGMA FACTOR SIGD"/>
    <property type="match status" value="1"/>
</dbReference>
<evidence type="ECO:0000259" key="7">
    <source>
        <dbReference type="Pfam" id="PF04542"/>
    </source>
</evidence>
<dbReference type="InterPro" id="IPR039425">
    <property type="entry name" value="RNA_pol_sigma-70-like"/>
</dbReference>
<protein>
    <submittedName>
        <fullName evidence="9">RNA polymerase sigma-70 factor (ECF subfamily)</fullName>
    </submittedName>
</protein>
<accession>A0A543D986</accession>
<dbReference type="NCBIfam" id="NF007230">
    <property type="entry name" value="PRK09648.1"/>
    <property type="match status" value="1"/>
</dbReference>
<dbReference type="GO" id="GO:0016987">
    <property type="term" value="F:sigma factor activity"/>
    <property type="evidence" value="ECO:0007669"/>
    <property type="project" value="UniProtKB-KW"/>
</dbReference>
<evidence type="ECO:0000256" key="6">
    <source>
        <dbReference type="SAM" id="MobiDB-lite"/>
    </source>
</evidence>
<dbReference type="CDD" id="cd06171">
    <property type="entry name" value="Sigma70_r4"/>
    <property type="match status" value="1"/>
</dbReference>
<dbReference type="Pfam" id="PF08281">
    <property type="entry name" value="Sigma70_r4_2"/>
    <property type="match status" value="1"/>
</dbReference>
<sequence length="209" mass="22451">MSPTGDEVIGAEETDRVEATRSARRDAELNRLAALASGGDRSALDQLLAHIRPVVVHYCRARIGHGMLGTQSAEDVAQDTLLAVCGALERWKPEKRVLAFVYGIASNKVVDAYRAAGRDHSVPTDVVPDEPDVEHGPEQAALHSSLVAELRGLLDELPDNHREILVLRVALGMSAVETARIVGSTPGAVRVAQHRALAKLRELAARRAA</sequence>